<organism evidence="1">
    <name type="scientific">Arundo donax</name>
    <name type="common">Giant reed</name>
    <name type="synonym">Donax arundinaceus</name>
    <dbReference type="NCBI Taxonomy" id="35708"/>
    <lineage>
        <taxon>Eukaryota</taxon>
        <taxon>Viridiplantae</taxon>
        <taxon>Streptophyta</taxon>
        <taxon>Embryophyta</taxon>
        <taxon>Tracheophyta</taxon>
        <taxon>Spermatophyta</taxon>
        <taxon>Magnoliopsida</taxon>
        <taxon>Liliopsida</taxon>
        <taxon>Poales</taxon>
        <taxon>Poaceae</taxon>
        <taxon>PACMAD clade</taxon>
        <taxon>Arundinoideae</taxon>
        <taxon>Arundineae</taxon>
        <taxon>Arundo</taxon>
    </lineage>
</organism>
<name>A0A0A8YN91_ARUDO</name>
<reference evidence="1" key="1">
    <citation type="submission" date="2014-09" db="EMBL/GenBank/DDBJ databases">
        <authorList>
            <person name="Magalhaes I.L.F."/>
            <person name="Oliveira U."/>
            <person name="Santos F.R."/>
            <person name="Vidigal T.H.D.A."/>
            <person name="Brescovit A.D."/>
            <person name="Santos A.J."/>
        </authorList>
    </citation>
    <scope>NUCLEOTIDE SEQUENCE</scope>
    <source>
        <tissue evidence="1">Shoot tissue taken approximately 20 cm above the soil surface</tissue>
    </source>
</reference>
<evidence type="ECO:0000313" key="1">
    <source>
        <dbReference type="EMBL" id="JAD28129.1"/>
    </source>
</evidence>
<accession>A0A0A8YN91</accession>
<protein>
    <submittedName>
        <fullName evidence="1">Uncharacterized protein</fullName>
    </submittedName>
</protein>
<dbReference type="AlphaFoldDB" id="A0A0A8YN91"/>
<reference evidence="1" key="2">
    <citation type="journal article" date="2015" name="Data Brief">
        <title>Shoot transcriptome of the giant reed, Arundo donax.</title>
        <authorList>
            <person name="Barrero R.A."/>
            <person name="Guerrero F.D."/>
            <person name="Moolhuijzen P."/>
            <person name="Goolsby J.A."/>
            <person name="Tidwell J."/>
            <person name="Bellgard S.E."/>
            <person name="Bellgard M.I."/>
        </authorList>
    </citation>
    <scope>NUCLEOTIDE SEQUENCE</scope>
    <source>
        <tissue evidence="1">Shoot tissue taken approximately 20 cm above the soil surface</tissue>
    </source>
</reference>
<sequence>MWHSREKHAVMSLQPSVSITQVAKYKKKHPALRRMKRSPPSLWNCSLDHHTPHSNHHQACVSWKHELLY</sequence>
<proteinExistence type="predicted"/>
<dbReference type="EMBL" id="GBRH01269766">
    <property type="protein sequence ID" value="JAD28129.1"/>
    <property type="molecule type" value="Transcribed_RNA"/>
</dbReference>